<dbReference type="InterPro" id="IPR036852">
    <property type="entry name" value="Peptidase_S8/S53_dom_sf"/>
</dbReference>
<evidence type="ECO:0000256" key="7">
    <source>
        <dbReference type="SAM" id="MobiDB-lite"/>
    </source>
</evidence>
<evidence type="ECO:0000256" key="3">
    <source>
        <dbReference type="ARBA" id="ARBA00022801"/>
    </source>
</evidence>
<feature type="active site" description="Charge relay system" evidence="5">
    <location>
        <position position="226"/>
    </location>
</feature>
<dbReference type="SUPFAM" id="SSF52743">
    <property type="entry name" value="Subtilisin-like"/>
    <property type="match status" value="1"/>
</dbReference>
<dbReference type="InterPro" id="IPR023828">
    <property type="entry name" value="Peptidase_S8_Ser-AS"/>
</dbReference>
<evidence type="ECO:0000256" key="6">
    <source>
        <dbReference type="RuleBase" id="RU003355"/>
    </source>
</evidence>
<dbReference type="InterPro" id="IPR015500">
    <property type="entry name" value="Peptidase_S8_subtilisin-rel"/>
</dbReference>
<feature type="active site" description="Charge relay system" evidence="5">
    <location>
        <position position="497"/>
    </location>
</feature>
<dbReference type="Proteomes" id="UP001379945">
    <property type="component" value="Unassembled WGS sequence"/>
</dbReference>
<reference evidence="10 11" key="1">
    <citation type="submission" date="2024-04" db="EMBL/GenBank/DDBJ databases">
        <title>Novel species of the genus Ideonella isolated from streams.</title>
        <authorList>
            <person name="Lu H."/>
        </authorList>
    </citation>
    <scope>NUCLEOTIDE SEQUENCE [LARGE SCALE GENOMIC DNA]</scope>
    <source>
        <strain evidence="10 11">LYT19W</strain>
    </source>
</reference>
<evidence type="ECO:0000313" key="10">
    <source>
        <dbReference type="EMBL" id="MEK8047255.1"/>
    </source>
</evidence>
<dbReference type="PANTHER" id="PTHR43806">
    <property type="entry name" value="PEPTIDASE S8"/>
    <property type="match status" value="1"/>
</dbReference>
<gene>
    <name evidence="10" type="ORF">AACH00_12920</name>
</gene>
<dbReference type="Gene3D" id="3.40.50.200">
    <property type="entry name" value="Peptidase S8/S53 domain"/>
    <property type="match status" value="1"/>
</dbReference>
<dbReference type="PANTHER" id="PTHR43806:SF11">
    <property type="entry name" value="CEREVISIN-RELATED"/>
    <property type="match status" value="1"/>
</dbReference>
<dbReference type="PROSITE" id="PS51892">
    <property type="entry name" value="SUBTILASE"/>
    <property type="match status" value="1"/>
</dbReference>
<name>A0ABU9C7N0_9BURK</name>
<dbReference type="PRINTS" id="PR00723">
    <property type="entry name" value="SUBTILISIN"/>
</dbReference>
<feature type="region of interest" description="Disordered" evidence="7">
    <location>
        <begin position="606"/>
        <end position="628"/>
    </location>
</feature>
<dbReference type="Pfam" id="PF00082">
    <property type="entry name" value="Peptidase_S8"/>
    <property type="match status" value="1"/>
</dbReference>
<feature type="active site" description="Charge relay system" evidence="5">
    <location>
        <position position="299"/>
    </location>
</feature>
<dbReference type="RefSeq" id="WP_341399558.1">
    <property type="nucleotide sequence ID" value="NZ_JBBUTI010000008.1"/>
</dbReference>
<evidence type="ECO:0000256" key="8">
    <source>
        <dbReference type="SAM" id="SignalP"/>
    </source>
</evidence>
<dbReference type="EMBL" id="JBBUTI010000008">
    <property type="protein sequence ID" value="MEK8047255.1"/>
    <property type="molecule type" value="Genomic_DNA"/>
</dbReference>
<evidence type="ECO:0000259" key="9">
    <source>
        <dbReference type="Pfam" id="PF00082"/>
    </source>
</evidence>
<dbReference type="PROSITE" id="PS00138">
    <property type="entry name" value="SUBTILASE_SER"/>
    <property type="match status" value="1"/>
</dbReference>
<feature type="domain" description="Peptidase S8/S53" evidence="9">
    <location>
        <begin position="219"/>
        <end position="530"/>
    </location>
</feature>
<sequence length="659" mass="67124">MLLPRITRSAAAVVALALAWPALATAPWRDAAASSATSLTPGLATAEVPVAPVRGFIVQMRDAVPHAPAGAGRASALLASTTNQVEAASTVAARQRVQRQWRRLLATSATPPGLSALRLRAVGASQHELRSERALTSSEVKAWQAWLSEQPEVAWVVPDQREMRLQDQVLLPDDPLFAGVSQQWWLQPVSGGNADVLAARLRGVPGFQTAWSTSTGSAATVVAVLDSGVTSHPDLDPQRLLPGFDMVSDWDSALGRGYANDGDGRDADPSDPGDWVSAVDQTQDAGRYASCGLQDSSWHGSIVTGLLAARTGNALGVAGMDAAARILPVRVAGKCGASVADIVDGMRWAAGLAVCQRWSSTDASGSCAEWAPLNPTPARVVNISFGGALACNAAYQTAIDELWALGVVVVAAAGNQHAAPTRPANCEKVIGVAALNRDGFKANYSNFGASLRIATAGGDDTGGLWGGLLADGGLFTLGNTGVQGPGLGSYERHSGTSFAAPLVSGTVALMLAVNPGLTPAQISAGLTASARPHVQSSWMAACSSANPGRCLCTTSTCGAGILDAPQALQWAQAAAQGRGYAPPDWVAGWIDTPELRAAVALGQDREAAAGTGGTDGTTTSGGSNSGGNSGGGGMDALAALLLLALAWALGALPRGVQKP</sequence>
<evidence type="ECO:0000256" key="2">
    <source>
        <dbReference type="ARBA" id="ARBA00022670"/>
    </source>
</evidence>
<accession>A0ABU9C7N0</accession>
<keyword evidence="2 5" id="KW-0645">Protease</keyword>
<evidence type="ECO:0000256" key="4">
    <source>
        <dbReference type="ARBA" id="ARBA00022825"/>
    </source>
</evidence>
<comment type="similarity">
    <text evidence="1 5 6">Belongs to the peptidase S8 family.</text>
</comment>
<evidence type="ECO:0000256" key="5">
    <source>
        <dbReference type="PROSITE-ProRule" id="PRU01240"/>
    </source>
</evidence>
<dbReference type="InterPro" id="IPR000209">
    <property type="entry name" value="Peptidase_S8/S53_dom"/>
</dbReference>
<keyword evidence="8" id="KW-0732">Signal</keyword>
<dbReference type="InterPro" id="IPR022398">
    <property type="entry name" value="Peptidase_S8_His-AS"/>
</dbReference>
<comment type="caution">
    <text evidence="10">The sequence shown here is derived from an EMBL/GenBank/DDBJ whole genome shotgun (WGS) entry which is preliminary data.</text>
</comment>
<dbReference type="InterPro" id="IPR050131">
    <property type="entry name" value="Peptidase_S8_subtilisin-like"/>
</dbReference>
<protein>
    <submittedName>
        <fullName evidence="10">S8 family serine peptidase</fullName>
    </submittedName>
</protein>
<dbReference type="PROSITE" id="PS00136">
    <property type="entry name" value="SUBTILASE_ASP"/>
    <property type="match status" value="1"/>
</dbReference>
<keyword evidence="11" id="KW-1185">Reference proteome</keyword>
<dbReference type="PROSITE" id="PS00137">
    <property type="entry name" value="SUBTILASE_HIS"/>
    <property type="match status" value="1"/>
</dbReference>
<keyword evidence="3 5" id="KW-0378">Hydrolase</keyword>
<proteinExistence type="inferred from homology"/>
<feature type="chain" id="PRO_5045058809" evidence="8">
    <location>
        <begin position="25"/>
        <end position="659"/>
    </location>
</feature>
<evidence type="ECO:0000313" key="11">
    <source>
        <dbReference type="Proteomes" id="UP001379945"/>
    </source>
</evidence>
<dbReference type="InterPro" id="IPR023827">
    <property type="entry name" value="Peptidase_S8_Asp-AS"/>
</dbReference>
<organism evidence="10 11">
    <name type="scientific">Ideonella margarita</name>
    <dbReference type="NCBI Taxonomy" id="2984191"/>
    <lineage>
        <taxon>Bacteria</taxon>
        <taxon>Pseudomonadati</taxon>
        <taxon>Pseudomonadota</taxon>
        <taxon>Betaproteobacteria</taxon>
        <taxon>Burkholderiales</taxon>
        <taxon>Sphaerotilaceae</taxon>
        <taxon>Ideonella</taxon>
    </lineage>
</organism>
<evidence type="ECO:0000256" key="1">
    <source>
        <dbReference type="ARBA" id="ARBA00011073"/>
    </source>
</evidence>
<keyword evidence="4 5" id="KW-0720">Serine protease</keyword>
<feature type="signal peptide" evidence="8">
    <location>
        <begin position="1"/>
        <end position="24"/>
    </location>
</feature>